<dbReference type="Proteomes" id="UP000092967">
    <property type="component" value="Chromosome"/>
</dbReference>
<keyword evidence="2" id="KW-1185">Reference proteome</keyword>
<dbReference type="AlphaFoldDB" id="A0A1B1Y578"/>
<gene>
    <name evidence="1" type="ORF">AXE80_06420</name>
</gene>
<evidence type="ECO:0000313" key="2">
    <source>
        <dbReference type="Proteomes" id="UP000092967"/>
    </source>
</evidence>
<accession>A0A1B1Y578</accession>
<sequence>MLTSLELNTQNTFSQEKNILSYSAKLYCPVSIGENIVENVDFFPVPDVKKTSSELWSIVKKAEILFLTKFSKNVIFSRNVLINRRKLDLIFPFQYFW</sequence>
<dbReference type="STRING" id="1790137.AXE80_06420"/>
<evidence type="ECO:0000313" key="1">
    <source>
        <dbReference type="EMBL" id="ANW95935.1"/>
    </source>
</evidence>
<name>A0A1B1Y578_9FLAO</name>
<proteinExistence type="predicted"/>
<dbReference type="KEGG" id="wfu:AXE80_06420"/>
<reference evidence="1 2" key="1">
    <citation type="submission" date="2016-02" db="EMBL/GenBank/DDBJ databases">
        <authorList>
            <person name="Wen L."/>
            <person name="He K."/>
            <person name="Yang H."/>
        </authorList>
    </citation>
    <scope>NUCLEOTIDE SEQUENCE [LARGE SCALE GENOMIC DNA]</scope>
    <source>
        <strain evidence="1 2">CZ1127</strain>
    </source>
</reference>
<protein>
    <submittedName>
        <fullName evidence="1">Uncharacterized protein</fullName>
    </submittedName>
</protein>
<dbReference type="EMBL" id="CP014224">
    <property type="protein sequence ID" value="ANW95935.1"/>
    <property type="molecule type" value="Genomic_DNA"/>
</dbReference>
<organism evidence="1 2">
    <name type="scientific">Wenyingzhuangia fucanilytica</name>
    <dbReference type="NCBI Taxonomy" id="1790137"/>
    <lineage>
        <taxon>Bacteria</taxon>
        <taxon>Pseudomonadati</taxon>
        <taxon>Bacteroidota</taxon>
        <taxon>Flavobacteriia</taxon>
        <taxon>Flavobacteriales</taxon>
        <taxon>Flavobacteriaceae</taxon>
        <taxon>Wenyingzhuangia</taxon>
    </lineage>
</organism>